<protein>
    <submittedName>
        <fullName evidence="1">Uncharacterized protein</fullName>
    </submittedName>
</protein>
<dbReference type="Proteomes" id="UP001145114">
    <property type="component" value="Unassembled WGS sequence"/>
</dbReference>
<gene>
    <name evidence="1" type="ORF">EV182_003413</name>
</gene>
<name>A0ACC1HDV7_9FUNG</name>
<evidence type="ECO:0000313" key="2">
    <source>
        <dbReference type="Proteomes" id="UP001145114"/>
    </source>
</evidence>
<keyword evidence="2" id="KW-1185">Reference proteome</keyword>
<reference evidence="1" key="1">
    <citation type="submission" date="2022-06" db="EMBL/GenBank/DDBJ databases">
        <title>Phylogenomic reconstructions and comparative analyses of Kickxellomycotina fungi.</title>
        <authorList>
            <person name="Reynolds N.K."/>
            <person name="Stajich J.E."/>
            <person name="Barry K."/>
            <person name="Grigoriev I.V."/>
            <person name="Crous P."/>
            <person name="Smith M.E."/>
        </authorList>
    </citation>
    <scope>NUCLEOTIDE SEQUENCE</scope>
    <source>
        <strain evidence="1">RSA 2271</strain>
    </source>
</reference>
<feature type="non-terminal residue" evidence="1">
    <location>
        <position position="124"/>
    </location>
</feature>
<dbReference type="EMBL" id="JAMZIH010006024">
    <property type="protein sequence ID" value="KAJ1674372.1"/>
    <property type="molecule type" value="Genomic_DNA"/>
</dbReference>
<organism evidence="1 2">
    <name type="scientific">Spiromyces aspiralis</name>
    <dbReference type="NCBI Taxonomy" id="68401"/>
    <lineage>
        <taxon>Eukaryota</taxon>
        <taxon>Fungi</taxon>
        <taxon>Fungi incertae sedis</taxon>
        <taxon>Zoopagomycota</taxon>
        <taxon>Kickxellomycotina</taxon>
        <taxon>Kickxellomycetes</taxon>
        <taxon>Kickxellales</taxon>
        <taxon>Kickxellaceae</taxon>
        <taxon>Spiromyces</taxon>
    </lineage>
</organism>
<proteinExistence type="predicted"/>
<accession>A0ACC1HDV7</accession>
<sequence>MFNLHDQLVRLQNEEPEIGHRYDFVGTDSAAVKRKLNTLTDLLVESCEAINDAETFDLLQSFASDLTKLDSKVVARGIDAVIAGFENEVGLIAKAQREGTNIEATTHSEILDRYAYILQRIVDA</sequence>
<comment type="caution">
    <text evidence="1">The sequence shown here is derived from an EMBL/GenBank/DDBJ whole genome shotgun (WGS) entry which is preliminary data.</text>
</comment>
<evidence type="ECO:0000313" key="1">
    <source>
        <dbReference type="EMBL" id="KAJ1674372.1"/>
    </source>
</evidence>